<name>A0A2R5GYB5_9STRA</name>
<organism evidence="3 4">
    <name type="scientific">Hondaea fermentalgiana</name>
    <dbReference type="NCBI Taxonomy" id="2315210"/>
    <lineage>
        <taxon>Eukaryota</taxon>
        <taxon>Sar</taxon>
        <taxon>Stramenopiles</taxon>
        <taxon>Bigyra</taxon>
        <taxon>Labyrinthulomycetes</taxon>
        <taxon>Thraustochytrida</taxon>
        <taxon>Thraustochytriidae</taxon>
        <taxon>Hondaea</taxon>
    </lineage>
</organism>
<keyword evidence="4" id="KW-1185">Reference proteome</keyword>
<evidence type="ECO:0000313" key="3">
    <source>
        <dbReference type="EMBL" id="GBG33441.1"/>
    </source>
</evidence>
<dbReference type="InterPro" id="IPR018247">
    <property type="entry name" value="EF_Hand_1_Ca_BS"/>
</dbReference>
<dbReference type="PROSITE" id="PS50222">
    <property type="entry name" value="EF_HAND_2"/>
    <property type="match status" value="3"/>
</dbReference>
<dbReference type="InParanoid" id="A0A2R5GYB5"/>
<dbReference type="AlphaFoldDB" id="A0A2R5GYB5"/>
<gene>
    <name evidence="3" type="ORF">FCC1311_096642</name>
</gene>
<sequence length="822" mass="89971">MRNEDHHVFRKLGDPAHWDIKVYWEGAQSPFASLKCLTMNPKVSQLRSTLISTGKIPSETEVTFLVPGSGPLNPLQESLCGIGVFGSARPLQINMRLQGNHASRYAQNAETQALLSNVKGEGTSLEEVSSILAKLVAQCGRKVLTVLLARVEKEASGEITFAELKAVIEGALERLQGPTTSMLREDVVRAFGRLGADQNERISYAQLVQCLPKHLQTKSERISSACQEAEQDLAHLCDKLADLHRDGLHRRIARHELIQACNASTTAHGEGPFLHPGLGVRGEVEGNGALVTFVARHVPLYAILGESDKPKAGTLSFETLAAHLRRWECVGALEKARLRSALSRFHVSGNAYDYVGLLEHAIPRTKEERSALLEDTLSRVQTELLRLSFAGARLQQLFAKLDPRSTGSINAQDFGAFLRHDLGIPLSSEQINQVLYRFDPEYKGKIVYGDFVAMLERGHDRWASIPALTRTISIALHNAFFDQETRSVNLARAFESLDTDGDGIVSASDLQRSLLRFEPSVETNVPSLHRVIECLQGGSGGMPAAGAPAPSSRTAGLGVTGLTKLLQSAPQRSIDQLREILRSAILATWRKGTHNLREIFVLLAEPAASTPSVPESEADRVMTADSLRQGAKAGLDLQLRRDEAFRMIYEGVAKPHDYTAFIDFVFPAAAPTLHDVAARIQRALKRKSLAGIAIRRFFEIFDPSGSGAISEPDFERGVMRLGLGLSRADVSKLLASGLIRQDLHSRRISYDEFVRFALQSASSQVRDAPSQGVLPPHVESQSAMSKQSLVPLPTATTAVHNTIDPATTSAQVKRYYLASRPF</sequence>
<dbReference type="Pfam" id="PF13202">
    <property type="entry name" value="EF-hand_5"/>
    <property type="match status" value="1"/>
</dbReference>
<accession>A0A2R5GYB5</accession>
<reference evidence="3 4" key="1">
    <citation type="submission" date="2017-12" db="EMBL/GenBank/DDBJ databases">
        <title>Sequencing, de novo assembly and annotation of complete genome of a new Thraustochytrid species, strain FCC1311.</title>
        <authorList>
            <person name="Sedici K."/>
            <person name="Godart F."/>
            <person name="Aiese Cigliano R."/>
            <person name="Sanseverino W."/>
            <person name="Barakat M."/>
            <person name="Ortet P."/>
            <person name="Marechal E."/>
            <person name="Cagnac O."/>
            <person name="Amato A."/>
        </authorList>
    </citation>
    <scope>NUCLEOTIDE SEQUENCE [LARGE SCALE GENOMIC DNA]</scope>
</reference>
<dbReference type="SMART" id="SM00054">
    <property type="entry name" value="EFh"/>
    <property type="match status" value="5"/>
</dbReference>
<dbReference type="InterPro" id="IPR011992">
    <property type="entry name" value="EF-hand-dom_pair"/>
</dbReference>
<protein>
    <submittedName>
        <fullName evidence="3">Calcium-binding protein CML19</fullName>
    </submittedName>
</protein>
<dbReference type="PANTHER" id="PTHR20875:SF0">
    <property type="entry name" value="GH12158P"/>
    <property type="match status" value="1"/>
</dbReference>
<dbReference type="SUPFAM" id="SSF47473">
    <property type="entry name" value="EF-hand"/>
    <property type="match status" value="2"/>
</dbReference>
<keyword evidence="1" id="KW-0106">Calcium</keyword>
<proteinExistence type="predicted"/>
<feature type="domain" description="EF-hand" evidence="2">
    <location>
        <begin position="689"/>
        <end position="724"/>
    </location>
</feature>
<dbReference type="Gene3D" id="1.10.238.10">
    <property type="entry name" value="EF-hand"/>
    <property type="match status" value="3"/>
</dbReference>
<feature type="domain" description="EF-hand" evidence="2">
    <location>
        <begin position="389"/>
        <end position="424"/>
    </location>
</feature>
<dbReference type="EMBL" id="BEYU01000155">
    <property type="protein sequence ID" value="GBG33441.1"/>
    <property type="molecule type" value="Genomic_DNA"/>
</dbReference>
<dbReference type="GO" id="GO:0005509">
    <property type="term" value="F:calcium ion binding"/>
    <property type="evidence" value="ECO:0007669"/>
    <property type="project" value="InterPro"/>
</dbReference>
<evidence type="ECO:0000259" key="2">
    <source>
        <dbReference type="PROSITE" id="PS50222"/>
    </source>
</evidence>
<dbReference type="Proteomes" id="UP000241890">
    <property type="component" value="Unassembled WGS sequence"/>
</dbReference>
<feature type="domain" description="EF-hand" evidence="2">
    <location>
        <begin position="485"/>
        <end position="520"/>
    </location>
</feature>
<comment type="caution">
    <text evidence="3">The sequence shown here is derived from an EMBL/GenBank/DDBJ whole genome shotgun (WGS) entry which is preliminary data.</text>
</comment>
<dbReference type="PROSITE" id="PS00018">
    <property type="entry name" value="EF_HAND_1"/>
    <property type="match status" value="2"/>
</dbReference>
<dbReference type="InterPro" id="IPR002048">
    <property type="entry name" value="EF_hand_dom"/>
</dbReference>
<dbReference type="InterPro" id="IPR052603">
    <property type="entry name" value="EFCB6"/>
</dbReference>
<dbReference type="Pfam" id="PF13499">
    <property type="entry name" value="EF-hand_7"/>
    <property type="match status" value="1"/>
</dbReference>
<evidence type="ECO:0000313" key="4">
    <source>
        <dbReference type="Proteomes" id="UP000241890"/>
    </source>
</evidence>
<evidence type="ECO:0000256" key="1">
    <source>
        <dbReference type="ARBA" id="ARBA00022837"/>
    </source>
</evidence>
<dbReference type="PANTHER" id="PTHR20875">
    <property type="entry name" value="EF-HAND CALCIUM-BINDING DOMAIN-CONTAINING PROTEIN 6-RELATED"/>
    <property type="match status" value="1"/>
</dbReference>